<keyword evidence="4 5" id="KW-0472">Membrane</keyword>
<feature type="transmembrane region" description="Helical" evidence="5">
    <location>
        <begin position="494"/>
        <end position="516"/>
    </location>
</feature>
<evidence type="ECO:0008006" key="8">
    <source>
        <dbReference type="Google" id="ProtNLM"/>
    </source>
</evidence>
<evidence type="ECO:0000256" key="3">
    <source>
        <dbReference type="ARBA" id="ARBA00022989"/>
    </source>
</evidence>
<protein>
    <recommendedName>
        <fullName evidence="8">Major facilitator superfamily (MFS) profile domain-containing protein</fullName>
    </recommendedName>
</protein>
<feature type="transmembrane region" description="Helical" evidence="5">
    <location>
        <begin position="311"/>
        <end position="337"/>
    </location>
</feature>
<dbReference type="SUPFAM" id="SSF103473">
    <property type="entry name" value="MFS general substrate transporter"/>
    <property type="match status" value="1"/>
</dbReference>
<dbReference type="AlphaFoldDB" id="A0A9W5Z3E9"/>
<dbReference type="EMBL" id="BROQ01000169">
    <property type="protein sequence ID" value="GKZ26892.1"/>
    <property type="molecule type" value="Genomic_DNA"/>
</dbReference>
<dbReference type="PANTHER" id="PTHR23502">
    <property type="entry name" value="MAJOR FACILITATOR SUPERFAMILY"/>
    <property type="match status" value="1"/>
</dbReference>
<feature type="transmembrane region" description="Helical" evidence="5">
    <location>
        <begin position="207"/>
        <end position="227"/>
    </location>
</feature>
<evidence type="ECO:0000313" key="7">
    <source>
        <dbReference type="Proteomes" id="UP001143548"/>
    </source>
</evidence>
<dbReference type="Gene3D" id="1.20.1250.20">
    <property type="entry name" value="MFS general substrate transporter like domains"/>
    <property type="match status" value="1"/>
</dbReference>
<feature type="transmembrane region" description="Helical" evidence="5">
    <location>
        <begin position="463"/>
        <end position="482"/>
    </location>
</feature>
<evidence type="ECO:0000256" key="2">
    <source>
        <dbReference type="ARBA" id="ARBA00022692"/>
    </source>
</evidence>
<dbReference type="InterPro" id="IPR021858">
    <property type="entry name" value="Fun_TF"/>
</dbReference>
<feature type="transmembrane region" description="Helical" evidence="5">
    <location>
        <begin position="52"/>
        <end position="73"/>
    </location>
</feature>
<comment type="subcellular location">
    <subcellularLocation>
        <location evidence="1">Membrane</location>
        <topology evidence="1">Multi-pass membrane protein</topology>
    </subcellularLocation>
</comment>
<evidence type="ECO:0000256" key="5">
    <source>
        <dbReference type="SAM" id="Phobius"/>
    </source>
</evidence>
<comment type="caution">
    <text evidence="6">The sequence shown here is derived from an EMBL/GenBank/DDBJ whole genome shotgun (WGS) entry which is preliminary data.</text>
</comment>
<keyword evidence="2 5" id="KW-0812">Transmembrane</keyword>
<dbReference type="Pfam" id="PF07690">
    <property type="entry name" value="MFS_1"/>
    <property type="match status" value="1"/>
</dbReference>
<reference evidence="6" key="1">
    <citation type="submission" date="2022-07" db="EMBL/GenBank/DDBJ databases">
        <title>Taxonomy of Aspergillus series Nigri: significant species reduction supported by multi-species coalescent approaches.</title>
        <authorList>
            <person name="Bian C."/>
            <person name="Kusuya Y."/>
            <person name="Sklenar F."/>
            <person name="D'hooge E."/>
            <person name="Yaguchi T."/>
            <person name="Takahashi H."/>
            <person name="Hubka V."/>
        </authorList>
    </citation>
    <scope>NUCLEOTIDE SEQUENCE</scope>
    <source>
        <strain evidence="6">CBS 733.88</strain>
    </source>
</reference>
<feature type="transmembrane region" description="Helical" evidence="5">
    <location>
        <begin position="180"/>
        <end position="201"/>
    </location>
</feature>
<sequence length="1108" mass="122857">MERASEGDLQQWPPGTVLLQTDQDHSEEIALQPKPMNDPNDPLNWKPWRKNLNFALTCLYVLLITEFLCAATPTWGPLHEQLGFSWATLNNSYAIGCGFLGIGAVILTPLALKFGRRPLYLSSILIVFAVGIWSAKMQKTVDIMLVNVFSCASGALSEVMIQMTIADVFFVHQRGVMNAIFIWTAQIGGSLGPLVAGFVTVSQGWRWVWWWNVILLGVCLALFAGLYEETKYIPPPAALVTASPCTGDNDDDDDKMTKVVISRSLDQPAIRFSSPIASGIIPQKTYRQRLTLITSTPGEWSTFTRHLGLPFVMLATMPAILYSALSYGAQVAVQNTLSTSMSSQMTLPPYNFTSDQIGLMNLPQFIGVSIGSLIVGPLSDRLILYSARRNQGIYEPEVRLWLLLPFIPFVLAGALLYGIGLQKGLAWPVIAVAMGICSFGIAPINIVLLTYISDSYNDIIGDAMVGVTFIRNGVSTAFIFALDPWFASVGIQNVIISMSLIATFILSFAVVLLKWGKRLRGITAKRYQRLAMLTAGPAVEEKSNATKAGPCAYVAQKEAITAMGSASWHLAMDRVSEILTRIDERIQPGDDRVIGPFSVFQICRESPDSVSSLSDQTSHAEPTTTPFSAAPGSLASKLSLHPCLQMQILPDMIASGSALPSVAQLFHHYTSHITNLLQPVLHAGNFYTDVYVPRAICGAWDLAWNMKSTSEASWSTRSIFFSILATSAFHLRGINHASVGTSPYSQGESARTRDMDRIGRSCRLMAYRYLRSALAKGLNCPEALEAAMSAVLSFISIDVMHGSMSEFPIHLSAFHALQVQYRQQRQTKEKGSLDDTSSPVKRYLNTVFFLQSTLSLSTDCDFTPVPWPSDPRGPPVATVLDVAHFGIDEDCLQYTYGTTTRLTTFIRAVVTLFQSASYYTLTGTGVPSALQHAIQVLDQRLHTWTLEGENIINLPNAHTTKVMKLHILAFYHAACIFNLTHLVLPLLAHDAARRPRPQELLHFHISQVLSHLQTIEAIKRQNPRIFSSQAASILWPGFIACCEARREDRPRWMEWWEQMLTYRIGNIASLYETVKEVWQLHDKRDHGSSLQPAWRVCLRERERLIIAL</sequence>
<dbReference type="InterPro" id="IPR036259">
    <property type="entry name" value="MFS_trans_sf"/>
</dbReference>
<evidence type="ECO:0000256" key="1">
    <source>
        <dbReference type="ARBA" id="ARBA00004141"/>
    </source>
</evidence>
<dbReference type="GO" id="GO:0005886">
    <property type="term" value="C:plasma membrane"/>
    <property type="evidence" value="ECO:0007669"/>
    <property type="project" value="TreeGrafter"/>
</dbReference>
<accession>A0A9W5Z3E9</accession>
<keyword evidence="3 5" id="KW-1133">Transmembrane helix</keyword>
<feature type="transmembrane region" description="Helical" evidence="5">
    <location>
        <begin position="400"/>
        <end position="419"/>
    </location>
</feature>
<evidence type="ECO:0000256" key="4">
    <source>
        <dbReference type="ARBA" id="ARBA00023136"/>
    </source>
</evidence>
<dbReference type="GO" id="GO:0022857">
    <property type="term" value="F:transmembrane transporter activity"/>
    <property type="evidence" value="ECO:0007669"/>
    <property type="project" value="InterPro"/>
</dbReference>
<dbReference type="PANTHER" id="PTHR23502:SF50">
    <property type="entry name" value="TRANSPORTER, PUTATIVE (AFU_ORTHOLOGUE AFUA_5G00430)-RELATED"/>
    <property type="match status" value="1"/>
</dbReference>
<dbReference type="Pfam" id="PF11951">
    <property type="entry name" value="Fungal_trans_2"/>
    <property type="match status" value="1"/>
</dbReference>
<name>A0A9W5Z3E9_9EURO</name>
<gene>
    <name evidence="6" type="ORF">AbraCBS73388_003281</name>
</gene>
<feature type="transmembrane region" description="Helical" evidence="5">
    <location>
        <begin position="968"/>
        <end position="988"/>
    </location>
</feature>
<dbReference type="InterPro" id="IPR011701">
    <property type="entry name" value="MFS"/>
</dbReference>
<organism evidence="6 7">
    <name type="scientific">Aspergillus brasiliensis</name>
    <dbReference type="NCBI Taxonomy" id="319629"/>
    <lineage>
        <taxon>Eukaryota</taxon>
        <taxon>Fungi</taxon>
        <taxon>Dikarya</taxon>
        <taxon>Ascomycota</taxon>
        <taxon>Pezizomycotina</taxon>
        <taxon>Eurotiomycetes</taxon>
        <taxon>Eurotiomycetidae</taxon>
        <taxon>Eurotiales</taxon>
        <taxon>Aspergillaceae</taxon>
        <taxon>Aspergillus</taxon>
        <taxon>Aspergillus subgen. Circumdati</taxon>
    </lineage>
</organism>
<proteinExistence type="predicted"/>
<evidence type="ECO:0000313" key="6">
    <source>
        <dbReference type="EMBL" id="GKZ26892.1"/>
    </source>
</evidence>
<feature type="transmembrane region" description="Helical" evidence="5">
    <location>
        <begin position="425"/>
        <end position="451"/>
    </location>
</feature>
<feature type="transmembrane region" description="Helical" evidence="5">
    <location>
        <begin position="119"/>
        <end position="137"/>
    </location>
</feature>
<feature type="transmembrane region" description="Helical" evidence="5">
    <location>
        <begin position="93"/>
        <end position="112"/>
    </location>
</feature>
<dbReference type="Proteomes" id="UP001143548">
    <property type="component" value="Unassembled WGS sequence"/>
</dbReference>